<protein>
    <submittedName>
        <fullName evidence="1">Uncharacterized protein</fullName>
    </submittedName>
</protein>
<proteinExistence type="predicted"/>
<organism evidence="1 2">
    <name type="scientific">Streptomyces levis</name>
    <dbReference type="NCBI Taxonomy" id="285566"/>
    <lineage>
        <taxon>Bacteria</taxon>
        <taxon>Bacillati</taxon>
        <taxon>Actinomycetota</taxon>
        <taxon>Actinomycetes</taxon>
        <taxon>Kitasatosporales</taxon>
        <taxon>Streptomycetaceae</taxon>
        <taxon>Streptomyces</taxon>
    </lineage>
</organism>
<evidence type="ECO:0000313" key="1">
    <source>
        <dbReference type="EMBL" id="GAA2531984.1"/>
    </source>
</evidence>
<sequence length="131" mass="14697">MTRWLLTHPDTLIERDRIQLKALLANCPELDVLAKHVRTFAHMVTDLQGDQLPEWIESGVGGSCVFRAGQGTFDLSGDQLLDRIDHLAGVEPSEQIEVREGAAALHCQHSCAAHMDVYRRPCRPRSQEDAR</sequence>
<keyword evidence="2" id="KW-1185">Reference proteome</keyword>
<name>A0ABN3NSS4_9ACTN</name>
<accession>A0ABN3NSS4</accession>
<gene>
    <name evidence="1" type="ORF">GCM10010423_29430</name>
</gene>
<dbReference type="Proteomes" id="UP001501095">
    <property type="component" value="Unassembled WGS sequence"/>
</dbReference>
<dbReference type="RefSeq" id="WP_344536839.1">
    <property type="nucleotide sequence ID" value="NZ_BAAATM010000009.1"/>
</dbReference>
<dbReference type="EMBL" id="BAAATM010000009">
    <property type="protein sequence ID" value="GAA2531984.1"/>
    <property type="molecule type" value="Genomic_DNA"/>
</dbReference>
<comment type="caution">
    <text evidence="1">The sequence shown here is derived from an EMBL/GenBank/DDBJ whole genome shotgun (WGS) entry which is preliminary data.</text>
</comment>
<reference evidence="1 2" key="1">
    <citation type="journal article" date="2019" name="Int. J. Syst. Evol. Microbiol.">
        <title>The Global Catalogue of Microorganisms (GCM) 10K type strain sequencing project: providing services to taxonomists for standard genome sequencing and annotation.</title>
        <authorList>
            <consortium name="The Broad Institute Genomics Platform"/>
            <consortium name="The Broad Institute Genome Sequencing Center for Infectious Disease"/>
            <person name="Wu L."/>
            <person name="Ma J."/>
        </authorList>
    </citation>
    <scope>NUCLEOTIDE SEQUENCE [LARGE SCALE GENOMIC DNA]</scope>
    <source>
        <strain evidence="1 2">JCM 6924</strain>
    </source>
</reference>
<evidence type="ECO:0000313" key="2">
    <source>
        <dbReference type="Proteomes" id="UP001501095"/>
    </source>
</evidence>